<comment type="caution">
    <text evidence="2">The sequence shown here is derived from an EMBL/GenBank/DDBJ whole genome shotgun (WGS) entry which is preliminary data.</text>
</comment>
<keyword evidence="1" id="KW-0812">Transmembrane</keyword>
<keyword evidence="1" id="KW-0472">Membrane</keyword>
<keyword evidence="1" id="KW-1133">Transmembrane helix</keyword>
<dbReference type="RefSeq" id="WP_021705085.1">
    <property type="nucleotide sequence ID" value="NZ_BATJ01000006.1"/>
</dbReference>
<evidence type="ECO:0000256" key="1">
    <source>
        <dbReference type="SAM" id="Phobius"/>
    </source>
</evidence>
<dbReference type="Proteomes" id="UP000016570">
    <property type="component" value="Unassembled WGS sequence"/>
</dbReference>
<feature type="transmembrane region" description="Helical" evidence="1">
    <location>
        <begin position="50"/>
        <end position="71"/>
    </location>
</feature>
<evidence type="ECO:0000313" key="3">
    <source>
        <dbReference type="Proteomes" id="UP000016570"/>
    </source>
</evidence>
<accession>U3A096</accession>
<dbReference type="EMBL" id="BATJ01000006">
    <property type="protein sequence ID" value="GAD67110.1"/>
    <property type="molecule type" value="Genomic_DNA"/>
</dbReference>
<evidence type="ECO:0000313" key="2">
    <source>
        <dbReference type="EMBL" id="GAD67110.1"/>
    </source>
</evidence>
<gene>
    <name evidence="2" type="ORF">VPR01S_06_01270</name>
</gene>
<proteinExistence type="predicted"/>
<dbReference type="AlphaFoldDB" id="U3A096"/>
<feature type="transmembrane region" description="Helical" evidence="1">
    <location>
        <begin position="21"/>
        <end position="44"/>
    </location>
</feature>
<sequence length="310" mass="34866">MMSNVEPSTDYRPSKRLNAEDIVIVVIIVTTLLLALISTALWFLEDPILIPPPIISIFLGIAVAAVLYRFLGGVSDATFKVGALRVTGAAAILIFVVWWADGKLEANKPMPAVVPFDLTKHSIPEVATWFAVDKETGRPIKVTFPPFNQTHEPPQMAEINGKRRKNVLALNKEGELIIVKSNESEGRVLGSVDVNEINKLDFYDTFSLQLKSYRVVSFGPNDKVDINKDLPFILESRGFYDNYSNIYVIDKTTNEDVKELNMYLREAKVIEFLNRYYLISVVQVNHESSSVDPYAKIYVAEILVSHDDKL</sequence>
<keyword evidence="3" id="KW-1185">Reference proteome</keyword>
<feature type="transmembrane region" description="Helical" evidence="1">
    <location>
        <begin position="83"/>
        <end position="100"/>
    </location>
</feature>
<reference evidence="2 3" key="1">
    <citation type="submission" date="2013-09" db="EMBL/GenBank/DDBJ databases">
        <title>Whole genome shotgun sequence of Vibrio proteolyticus NBRC 13287.</title>
        <authorList>
            <person name="Isaki S."/>
            <person name="Hosoyama A."/>
            <person name="Numata M."/>
            <person name="Hashimoto M."/>
            <person name="Hosoyama Y."/>
            <person name="Tsuchikane K."/>
            <person name="Noguchi M."/>
            <person name="Hirakata S."/>
            <person name="Ichikawa N."/>
            <person name="Ohji S."/>
            <person name="Yamazoe A."/>
            <person name="Fujita N."/>
        </authorList>
    </citation>
    <scope>NUCLEOTIDE SEQUENCE [LARGE SCALE GENOMIC DNA]</scope>
    <source>
        <strain evidence="2 3">NBRC 13287</strain>
    </source>
</reference>
<name>U3A096_VIBPR</name>
<protein>
    <submittedName>
        <fullName evidence="2">Uncharacterized protein</fullName>
    </submittedName>
</protein>
<organism evidence="2 3">
    <name type="scientific">Vibrio proteolyticus NBRC 13287</name>
    <dbReference type="NCBI Taxonomy" id="1219065"/>
    <lineage>
        <taxon>Bacteria</taxon>
        <taxon>Pseudomonadati</taxon>
        <taxon>Pseudomonadota</taxon>
        <taxon>Gammaproteobacteria</taxon>
        <taxon>Vibrionales</taxon>
        <taxon>Vibrionaceae</taxon>
        <taxon>Vibrio</taxon>
    </lineage>
</organism>